<accession>A0ABM4CK46</accession>
<sequence>MKIYFSVFFFAMCQSAKAQVERCTLFKDKFDENRVLTQDWFKLSQLYSYCMYLKVENGQSSLSLFDEGCKTISCKECMKVCNLELPTNLTNCLLNCNVSIPCILGCHFFFNITDNSEENDQNKPENTDSNDLILIQNQCLSVTFQWPNIFLKDSLVQSLYLVTIKLMNNDSSTEYVLGLAIKNIFNIPDAFFCYDPLNIFAYDLGAEFKWNVYLINYNGYNESNKLSSIITKCSQFCVYKDTTRPPNSETQPVVIVPKDFIHYRQELTLIKGLYLGTLNVMMKEYTVSFNLKPKSYSKGLKNVLHFTFDNDIVENGDRNPGVWFHENGSGKLAIFVVVNNIGNYSIETPPLTLNKWSFVKISQILSNGKYWLSVDLNGVNIHRVENYNVTNFKNVKVYASDPLCDSQNGSIADLLITNGKVEYIVGNTHTPLVKGNIIAEIPILDKEYLISFDVYPNKFVPYYHSVIHFTIGSDNSNYGDRTPGIWFHENGNGTLHVAAPINGYQNYYFNTDPLKLNMWTNIEVSQFLKSTYYLYTIRINGDVVFSIINSQAQTFRNVKVYASNPWNEAQDGFIKNFFIINGVSSSEIHPIVILPKDFLNYRKEFTLAKGLYLGNLNVMMKEYTLSFNLKPKSYSKGLKNVLSFTLDNNIGKYGDRSSSVWFHEDGSGKLVIFVVVNNTGNYTIETVPLILNKWSFVKISQILSNGKYWLNVDLNGVNIHRVENYNVTNFKNVKVYASDPLCDSQNGSIADFLIINGKVEYIVGNTNTPLVKGNIIAEIPILDKEYLISFDVYPNKFVPYYHSVIHFTIGSDNANYGDRTLGIWFHENGNGTLLVAAPINGYYFNTDPLKLNLWTNIEVSQFLKSTYYLYTIRINEDVVFSVINSQAQTFRNVKVYASNPWNEAQDGFIKNFFIINGVSSSEIHPIVILPKDFLNYRKEFTLAKGLYLGNLNVMMKEYTLSFNLKPKSYSKGLKNVLSFTLDNNIGKYGDRSSSVWFHEDGSGKLVIFVVVNNTGNYTIETVPLILNKWSFVKISQILSNGKYWLNVDLNGVNIHRVENYNVTNFKNVKVYASDPLCDSQNGSIADFLIINGKVEYIVDNTHAPLVKGKVVAEIPRLNKEYLISFDVYPNKFVPYYHSVIHFTIGSDNANYGDRTPGIWFHENGNGTLLVAAPINGYKNYIFNTNPFKLNLWTNIEVSQFLKSTYYLYTIRINGDVVFCVINDQAQNFENVKVYASDPWYEVQDGFIKNFFIFNGDSNSSLQPVITPSQPVITSSQSVIVSSAKSSIVVVAILVPVLIGFILFSIVFMLKIHGKRVKSFQSMWKKENFMVCKELSADEWEIFPEDITLDRKIGEGAFGTVYIAKIDTNIFSNTKNQNFKTQKSINSKVTSLDIKEKSANFFAVKLLKDSANQSEVDDFNEEINLMKGIGYHKNIVSMIGCSTIKKPLCLVVEFMENGDLLHFLRNRRNKLCSSKFGEESTMSFMYTQGYQQTLETTISESCTSGITPHETPLDDNGAITPDDLLSFAWQIASGMEYLSFTKLVHRDLAARNILVGTEKNVKISDFGLTRKINDELNYMSSKNRRLPVKWMSVEAIFDQMFTTFSDVWAYGVVLFEIVTLGGTPYPSISNRELLTLLKSGYRMERPENCSEPMYDIMLRCWNEDPLQRPTFTELRDLLDKIMSCGDCYFDFSIDEKNNYYNAASFNSLPSESGDDALEENIFQKPVHVKSVKKISGETNEPLSERYTRDESSKLKIESTLSVGLVNCSANDMISEI</sequence>
<name>A0ABM4CK46_HYDVU</name>
<reference evidence="5" key="1">
    <citation type="submission" date="2025-08" db="UniProtKB">
        <authorList>
            <consortium name="RefSeq"/>
        </authorList>
    </citation>
    <scope>IDENTIFICATION</scope>
</reference>
<feature type="chain" id="PRO_5045906820" evidence="2">
    <location>
        <begin position="19"/>
        <end position="1775"/>
    </location>
</feature>
<dbReference type="InterPro" id="IPR050122">
    <property type="entry name" value="RTK"/>
</dbReference>
<keyword evidence="4" id="KW-1185">Reference proteome</keyword>
<dbReference type="SUPFAM" id="SSF56112">
    <property type="entry name" value="Protein kinase-like (PK-like)"/>
    <property type="match status" value="1"/>
</dbReference>
<dbReference type="Pfam" id="PF07714">
    <property type="entry name" value="PK_Tyr_Ser-Thr"/>
    <property type="match status" value="1"/>
</dbReference>
<keyword evidence="1" id="KW-0472">Membrane</keyword>
<dbReference type="GeneID" id="136084866"/>
<dbReference type="InterPro" id="IPR011009">
    <property type="entry name" value="Kinase-like_dom_sf"/>
</dbReference>
<dbReference type="InterPro" id="IPR000719">
    <property type="entry name" value="Prot_kinase_dom"/>
</dbReference>
<proteinExistence type="predicted"/>
<dbReference type="InterPro" id="IPR020635">
    <property type="entry name" value="Tyr_kinase_cat_dom"/>
</dbReference>
<gene>
    <name evidence="5" type="primary">LOC136084866</name>
</gene>
<keyword evidence="1" id="KW-0812">Transmembrane</keyword>
<evidence type="ECO:0000256" key="1">
    <source>
        <dbReference type="SAM" id="Phobius"/>
    </source>
</evidence>
<dbReference type="PANTHER" id="PTHR24416:SF583">
    <property type="entry name" value="RECEPTOR PROTEIN-TYROSINE KINASE"/>
    <property type="match status" value="1"/>
</dbReference>
<dbReference type="InterPro" id="IPR008266">
    <property type="entry name" value="Tyr_kinase_AS"/>
</dbReference>
<dbReference type="PANTHER" id="PTHR24416">
    <property type="entry name" value="TYROSINE-PROTEIN KINASE RECEPTOR"/>
    <property type="match status" value="1"/>
</dbReference>
<protein>
    <submittedName>
        <fullName evidence="5">Uncharacterized protein LOC136084866 isoform X1</fullName>
    </submittedName>
</protein>
<feature type="transmembrane region" description="Helical" evidence="1">
    <location>
        <begin position="1287"/>
        <end position="1309"/>
    </location>
</feature>
<evidence type="ECO:0000313" key="5">
    <source>
        <dbReference type="RefSeq" id="XP_065662128.1"/>
    </source>
</evidence>
<dbReference type="InterPro" id="IPR001245">
    <property type="entry name" value="Ser-Thr/Tyr_kinase_cat_dom"/>
</dbReference>
<feature type="signal peptide" evidence="2">
    <location>
        <begin position="1"/>
        <end position="18"/>
    </location>
</feature>
<keyword evidence="2" id="KW-0732">Signal</keyword>
<dbReference type="PROSITE" id="PS00109">
    <property type="entry name" value="PROTEIN_KINASE_TYR"/>
    <property type="match status" value="1"/>
</dbReference>
<dbReference type="CDD" id="cd00192">
    <property type="entry name" value="PTKc"/>
    <property type="match status" value="1"/>
</dbReference>
<dbReference type="SMART" id="SM00219">
    <property type="entry name" value="TyrKc"/>
    <property type="match status" value="1"/>
</dbReference>
<dbReference type="RefSeq" id="XP_065662128.1">
    <property type="nucleotide sequence ID" value="XM_065806056.1"/>
</dbReference>
<evidence type="ECO:0000313" key="4">
    <source>
        <dbReference type="Proteomes" id="UP001652625"/>
    </source>
</evidence>
<feature type="domain" description="Protein kinase" evidence="3">
    <location>
        <begin position="1346"/>
        <end position="1681"/>
    </location>
</feature>
<evidence type="ECO:0000259" key="3">
    <source>
        <dbReference type="PROSITE" id="PS50011"/>
    </source>
</evidence>
<dbReference type="PRINTS" id="PR00109">
    <property type="entry name" value="TYRKINASE"/>
</dbReference>
<organism evidence="4 5">
    <name type="scientific">Hydra vulgaris</name>
    <name type="common">Hydra</name>
    <name type="synonym">Hydra attenuata</name>
    <dbReference type="NCBI Taxonomy" id="6087"/>
    <lineage>
        <taxon>Eukaryota</taxon>
        <taxon>Metazoa</taxon>
        <taxon>Cnidaria</taxon>
        <taxon>Hydrozoa</taxon>
        <taxon>Hydroidolina</taxon>
        <taxon>Anthoathecata</taxon>
        <taxon>Aplanulata</taxon>
        <taxon>Hydridae</taxon>
        <taxon>Hydra</taxon>
    </lineage>
</organism>
<keyword evidence="1" id="KW-1133">Transmembrane helix</keyword>
<evidence type="ECO:0000256" key="2">
    <source>
        <dbReference type="SAM" id="SignalP"/>
    </source>
</evidence>
<dbReference type="PROSITE" id="PS50011">
    <property type="entry name" value="PROTEIN_KINASE_DOM"/>
    <property type="match status" value="1"/>
</dbReference>
<dbReference type="Gene3D" id="1.10.510.10">
    <property type="entry name" value="Transferase(Phosphotransferase) domain 1"/>
    <property type="match status" value="1"/>
</dbReference>
<dbReference type="Proteomes" id="UP001652625">
    <property type="component" value="Chromosome 09"/>
</dbReference>
<dbReference type="Gene3D" id="3.30.200.20">
    <property type="entry name" value="Phosphorylase Kinase, domain 1"/>
    <property type="match status" value="1"/>
</dbReference>